<proteinExistence type="predicted"/>
<evidence type="ECO:0000256" key="2">
    <source>
        <dbReference type="ARBA" id="ARBA00023012"/>
    </source>
</evidence>
<gene>
    <name evidence="10" type="ORF">DFR37_11717</name>
</gene>
<dbReference type="GO" id="GO:0005829">
    <property type="term" value="C:cytosol"/>
    <property type="evidence" value="ECO:0007669"/>
    <property type="project" value="TreeGrafter"/>
</dbReference>
<dbReference type="Gene3D" id="1.10.10.10">
    <property type="entry name" value="Winged helix-like DNA-binding domain superfamily/Winged helix DNA-binding domain"/>
    <property type="match status" value="1"/>
</dbReference>
<name>A0A366H0Y9_9BURK</name>
<evidence type="ECO:0000256" key="1">
    <source>
        <dbReference type="ARBA" id="ARBA00022553"/>
    </source>
</evidence>
<dbReference type="FunFam" id="3.40.50.2300:FF:000001">
    <property type="entry name" value="DNA-binding response regulator PhoB"/>
    <property type="match status" value="1"/>
</dbReference>
<keyword evidence="3" id="KW-0805">Transcription regulation</keyword>
<dbReference type="SMART" id="SM00448">
    <property type="entry name" value="REC"/>
    <property type="match status" value="1"/>
</dbReference>
<dbReference type="PROSITE" id="PS51755">
    <property type="entry name" value="OMPR_PHOB"/>
    <property type="match status" value="1"/>
</dbReference>
<dbReference type="SMART" id="SM00862">
    <property type="entry name" value="Trans_reg_C"/>
    <property type="match status" value="1"/>
</dbReference>
<dbReference type="GO" id="GO:0000976">
    <property type="term" value="F:transcription cis-regulatory region binding"/>
    <property type="evidence" value="ECO:0007669"/>
    <property type="project" value="TreeGrafter"/>
</dbReference>
<evidence type="ECO:0000256" key="5">
    <source>
        <dbReference type="ARBA" id="ARBA00023163"/>
    </source>
</evidence>
<dbReference type="Pfam" id="PF00486">
    <property type="entry name" value="Trans_reg_C"/>
    <property type="match status" value="1"/>
</dbReference>
<dbReference type="SUPFAM" id="SSF52172">
    <property type="entry name" value="CheY-like"/>
    <property type="match status" value="1"/>
</dbReference>
<dbReference type="CDD" id="cd17574">
    <property type="entry name" value="REC_OmpR"/>
    <property type="match status" value="1"/>
</dbReference>
<evidence type="ECO:0000313" key="10">
    <source>
        <dbReference type="EMBL" id="RBP35413.1"/>
    </source>
</evidence>
<sequence length="244" mass="27180">MPATSSAPIQFEYRSIKVLIIEDDSDIATNLYDYLESAGYEVDTASNGVMGLHLATTQRWDAILLDLSLPGIDGLTICRKLRQEARQDTPILILTAKDTLDDKLEGFLQGADDYLIKPFSLKEVGARLGALIKRYKGKVAQAALCCADVRFDLATLSVERAGRPIKLPPKCLHLLRVLMQSPNRVFGRAELETEVWGEHLRDSDTLRSHIYTLRHALTINGEDNLIETLHGLGYRFVMNSASLP</sequence>
<keyword evidence="1 6" id="KW-0597">Phosphoprotein</keyword>
<dbReference type="Gene3D" id="3.40.50.2300">
    <property type="match status" value="1"/>
</dbReference>
<evidence type="ECO:0000256" key="6">
    <source>
        <dbReference type="PROSITE-ProRule" id="PRU00169"/>
    </source>
</evidence>
<dbReference type="PROSITE" id="PS50110">
    <property type="entry name" value="RESPONSE_REGULATORY"/>
    <property type="match status" value="1"/>
</dbReference>
<dbReference type="Pfam" id="PF00072">
    <property type="entry name" value="Response_reg"/>
    <property type="match status" value="1"/>
</dbReference>
<dbReference type="InterPro" id="IPR011006">
    <property type="entry name" value="CheY-like_superfamily"/>
</dbReference>
<feature type="domain" description="OmpR/PhoB-type" evidence="9">
    <location>
        <begin position="141"/>
        <end position="238"/>
    </location>
</feature>
<dbReference type="AlphaFoldDB" id="A0A366H0Y9"/>
<evidence type="ECO:0000259" key="9">
    <source>
        <dbReference type="PROSITE" id="PS51755"/>
    </source>
</evidence>
<dbReference type="EMBL" id="QNRQ01000017">
    <property type="protein sequence ID" value="RBP35413.1"/>
    <property type="molecule type" value="Genomic_DNA"/>
</dbReference>
<accession>A0A366H0Y9</accession>
<evidence type="ECO:0000256" key="4">
    <source>
        <dbReference type="ARBA" id="ARBA00023125"/>
    </source>
</evidence>
<evidence type="ECO:0000313" key="11">
    <source>
        <dbReference type="Proteomes" id="UP000253628"/>
    </source>
</evidence>
<evidence type="ECO:0000256" key="3">
    <source>
        <dbReference type="ARBA" id="ARBA00023015"/>
    </source>
</evidence>
<organism evidence="10 11">
    <name type="scientific">Eoetvoesiella caeni</name>
    <dbReference type="NCBI Taxonomy" id="645616"/>
    <lineage>
        <taxon>Bacteria</taxon>
        <taxon>Pseudomonadati</taxon>
        <taxon>Pseudomonadota</taxon>
        <taxon>Betaproteobacteria</taxon>
        <taxon>Burkholderiales</taxon>
        <taxon>Alcaligenaceae</taxon>
        <taxon>Eoetvoesiella</taxon>
    </lineage>
</organism>
<dbReference type="InterPro" id="IPR001867">
    <property type="entry name" value="OmpR/PhoB-type_DNA-bd"/>
</dbReference>
<dbReference type="InterPro" id="IPR001789">
    <property type="entry name" value="Sig_transdc_resp-reg_receiver"/>
</dbReference>
<dbReference type="GO" id="GO:0032993">
    <property type="term" value="C:protein-DNA complex"/>
    <property type="evidence" value="ECO:0007669"/>
    <property type="project" value="TreeGrafter"/>
</dbReference>
<feature type="DNA-binding region" description="OmpR/PhoB-type" evidence="7">
    <location>
        <begin position="141"/>
        <end position="238"/>
    </location>
</feature>
<keyword evidence="4 7" id="KW-0238">DNA-binding</keyword>
<dbReference type="Proteomes" id="UP000253628">
    <property type="component" value="Unassembled WGS sequence"/>
</dbReference>
<dbReference type="GO" id="GO:0006355">
    <property type="term" value="P:regulation of DNA-templated transcription"/>
    <property type="evidence" value="ECO:0007669"/>
    <property type="project" value="InterPro"/>
</dbReference>
<reference evidence="10 11" key="1">
    <citation type="submission" date="2018-06" db="EMBL/GenBank/DDBJ databases">
        <title>Genomic Encyclopedia of Type Strains, Phase IV (KMG-IV): sequencing the most valuable type-strain genomes for metagenomic binning, comparative biology and taxonomic classification.</title>
        <authorList>
            <person name="Goeker M."/>
        </authorList>
    </citation>
    <scope>NUCLEOTIDE SEQUENCE [LARGE SCALE GENOMIC DNA]</scope>
    <source>
        <strain evidence="10 11">DSM 25520</strain>
    </source>
</reference>
<keyword evidence="11" id="KW-1185">Reference proteome</keyword>
<dbReference type="InterPro" id="IPR036388">
    <property type="entry name" value="WH-like_DNA-bd_sf"/>
</dbReference>
<dbReference type="GO" id="GO:0000156">
    <property type="term" value="F:phosphorelay response regulator activity"/>
    <property type="evidence" value="ECO:0007669"/>
    <property type="project" value="TreeGrafter"/>
</dbReference>
<evidence type="ECO:0000256" key="7">
    <source>
        <dbReference type="PROSITE-ProRule" id="PRU01091"/>
    </source>
</evidence>
<dbReference type="PANTHER" id="PTHR48111">
    <property type="entry name" value="REGULATOR OF RPOS"/>
    <property type="match status" value="1"/>
</dbReference>
<dbReference type="CDD" id="cd00383">
    <property type="entry name" value="trans_reg_C"/>
    <property type="match status" value="1"/>
</dbReference>
<dbReference type="InterPro" id="IPR039420">
    <property type="entry name" value="WalR-like"/>
</dbReference>
<keyword evidence="2" id="KW-0902">Two-component regulatory system</keyword>
<feature type="domain" description="Response regulatory" evidence="8">
    <location>
        <begin position="17"/>
        <end position="132"/>
    </location>
</feature>
<dbReference type="PANTHER" id="PTHR48111:SF22">
    <property type="entry name" value="REGULATOR OF RPOS"/>
    <property type="match status" value="1"/>
</dbReference>
<feature type="modified residue" description="4-aspartylphosphate" evidence="6">
    <location>
        <position position="66"/>
    </location>
</feature>
<evidence type="ECO:0000259" key="8">
    <source>
        <dbReference type="PROSITE" id="PS50110"/>
    </source>
</evidence>
<keyword evidence="5" id="KW-0804">Transcription</keyword>
<protein>
    <submittedName>
        <fullName evidence="10">DNA-binding response OmpR family regulator</fullName>
    </submittedName>
</protein>
<comment type="caution">
    <text evidence="10">The sequence shown here is derived from an EMBL/GenBank/DDBJ whole genome shotgun (WGS) entry which is preliminary data.</text>
</comment>